<accession>A0ACB8T3X6</accession>
<comment type="caution">
    <text evidence="1">The sequence shown here is derived from an EMBL/GenBank/DDBJ whole genome shotgun (WGS) entry which is preliminary data.</text>
</comment>
<organism evidence="1 2">
    <name type="scientific">Artomyces pyxidatus</name>
    <dbReference type="NCBI Taxonomy" id="48021"/>
    <lineage>
        <taxon>Eukaryota</taxon>
        <taxon>Fungi</taxon>
        <taxon>Dikarya</taxon>
        <taxon>Basidiomycota</taxon>
        <taxon>Agaricomycotina</taxon>
        <taxon>Agaricomycetes</taxon>
        <taxon>Russulales</taxon>
        <taxon>Auriscalpiaceae</taxon>
        <taxon>Artomyces</taxon>
    </lineage>
</organism>
<name>A0ACB8T3X6_9AGAM</name>
<evidence type="ECO:0000313" key="1">
    <source>
        <dbReference type="EMBL" id="KAI0063187.1"/>
    </source>
</evidence>
<reference evidence="1" key="1">
    <citation type="submission" date="2021-03" db="EMBL/GenBank/DDBJ databases">
        <authorList>
            <consortium name="DOE Joint Genome Institute"/>
            <person name="Ahrendt S."/>
            <person name="Looney B.P."/>
            <person name="Miyauchi S."/>
            <person name="Morin E."/>
            <person name="Drula E."/>
            <person name="Courty P.E."/>
            <person name="Chicoki N."/>
            <person name="Fauchery L."/>
            <person name="Kohler A."/>
            <person name="Kuo A."/>
            <person name="Labutti K."/>
            <person name="Pangilinan J."/>
            <person name="Lipzen A."/>
            <person name="Riley R."/>
            <person name="Andreopoulos W."/>
            <person name="He G."/>
            <person name="Johnson J."/>
            <person name="Barry K.W."/>
            <person name="Grigoriev I.V."/>
            <person name="Nagy L."/>
            <person name="Hibbett D."/>
            <person name="Henrissat B."/>
            <person name="Matheny P.B."/>
            <person name="Labbe J."/>
            <person name="Martin F."/>
        </authorList>
    </citation>
    <scope>NUCLEOTIDE SEQUENCE</scope>
    <source>
        <strain evidence="1">HHB10654</strain>
    </source>
</reference>
<reference evidence="1" key="2">
    <citation type="journal article" date="2022" name="New Phytol.">
        <title>Evolutionary transition to the ectomycorrhizal habit in the genomes of a hyperdiverse lineage of mushroom-forming fungi.</title>
        <authorList>
            <person name="Looney B."/>
            <person name="Miyauchi S."/>
            <person name="Morin E."/>
            <person name="Drula E."/>
            <person name="Courty P.E."/>
            <person name="Kohler A."/>
            <person name="Kuo A."/>
            <person name="LaButti K."/>
            <person name="Pangilinan J."/>
            <person name="Lipzen A."/>
            <person name="Riley R."/>
            <person name="Andreopoulos W."/>
            <person name="He G."/>
            <person name="Johnson J."/>
            <person name="Nolan M."/>
            <person name="Tritt A."/>
            <person name="Barry K.W."/>
            <person name="Grigoriev I.V."/>
            <person name="Nagy L.G."/>
            <person name="Hibbett D."/>
            <person name="Henrissat B."/>
            <person name="Matheny P.B."/>
            <person name="Labbe J."/>
            <person name="Martin F.M."/>
        </authorList>
    </citation>
    <scope>NUCLEOTIDE SEQUENCE</scope>
    <source>
        <strain evidence="1">HHB10654</strain>
    </source>
</reference>
<gene>
    <name evidence="1" type="ORF">BV25DRAFT_1884233</name>
</gene>
<protein>
    <submittedName>
        <fullName evidence="1">RhoGAP-domain-containing protein</fullName>
    </submittedName>
</protein>
<dbReference type="Proteomes" id="UP000814140">
    <property type="component" value="Unassembled WGS sequence"/>
</dbReference>
<proteinExistence type="predicted"/>
<keyword evidence="2" id="KW-1185">Reference proteome</keyword>
<dbReference type="EMBL" id="MU277204">
    <property type="protein sequence ID" value="KAI0063187.1"/>
    <property type="molecule type" value="Genomic_DNA"/>
</dbReference>
<evidence type="ECO:0000313" key="2">
    <source>
        <dbReference type="Proteomes" id="UP000814140"/>
    </source>
</evidence>
<sequence length="727" mass="80623">MSVADPPGRTSVEGPQIGPIPQFDFHLRILTDSYLSFFQERKRIEELYVDSLTKLHRKAKAIDAFFDDRIDPSTTRSAWNEVRDNVERETQARQAFVNTLTMDVINPLVSFKDTQERTRKRMKEDLKDSAAAHADYAENVLPKLKRAYLKKCQDVEDHRLGSATSPHTTQAPGFYSETSGMSNSKSNPSLPSKPVVTAPQPLRPLDRKPSGSAPSTRNRSPSTTTALSDLAHHGKKQLNQLITFLDKSGTAKDGLGGRNTDNALRSVRAKREADEADKEYRKSVHWLETLRLRRVKILEAGYTSLERFHFEASELVKKVLVMYADNMIATCSTQTHLATHALSVVQKISPEDDTSVIASQIPRSLASAIPKPILYYNYQVGECRDLIFGVSMIDYATSRSLQENEIPKIIRLCIAEVDKRGLLSEGIYRVSGRHAIVLELQHKIERNEADFAFNSYTDDVYSVSSLLKLYLRELPEPVFRFPLQDRIQHTEDLAEHESNGFVLLRSKIRRLPPVHRASLKAIVEHLARVASHADKNKMDAKNLAIVFGGVIFGEDELPPGNDLLSVQSWKDSLMETLIENAQGLFDDRLPPSSPPLPPAPSGEPIPVYSYGSSHTKVASLSLPPSSSRSDNDFAPQLPPRPTSSIHPSARATSSMPALSTDLSQAGGQEQRRENSESSFPSPTSGITEESSEELAQTNSTAPPPSSTSTTLSPTQPDTSVPNAWKPS</sequence>